<reference evidence="3 5" key="2">
    <citation type="submission" date="2019-03" db="EMBL/GenBank/DDBJ databases">
        <title>Genomic Encyclopedia of Type Strains, Phase IV (KMG-IV): sequencing the most valuable type-strain genomes for metagenomic binning, comparative biology and taxonomic classification.</title>
        <authorList>
            <person name="Goeker M."/>
        </authorList>
    </citation>
    <scope>NUCLEOTIDE SEQUENCE [LARGE SCALE GENOMIC DNA]</scope>
    <source>
        <strain evidence="3 5">DSM 101483</strain>
    </source>
</reference>
<dbReference type="KEGG" id="dej:AWY79_04160"/>
<evidence type="ECO:0000313" key="5">
    <source>
        <dbReference type="Proteomes" id="UP000295506"/>
    </source>
</evidence>
<name>A0A126QK13_9BACT</name>
<dbReference type="EMBL" id="SOBK01000004">
    <property type="protein sequence ID" value="TDT89249.1"/>
    <property type="molecule type" value="Genomic_DNA"/>
</dbReference>
<keyword evidence="4" id="KW-1185">Reference proteome</keyword>
<evidence type="ECO:0000256" key="1">
    <source>
        <dbReference type="SAM" id="Coils"/>
    </source>
</evidence>
<keyword evidence="1" id="KW-0175">Coiled coil</keyword>
<dbReference type="Proteomes" id="UP000055611">
    <property type="component" value="Chromosome"/>
</dbReference>
<organism evidence="3 5">
    <name type="scientific">Pseudodesulfovibrio indicus</name>
    <dbReference type="NCBI Taxonomy" id="1716143"/>
    <lineage>
        <taxon>Bacteria</taxon>
        <taxon>Pseudomonadati</taxon>
        <taxon>Thermodesulfobacteriota</taxon>
        <taxon>Desulfovibrionia</taxon>
        <taxon>Desulfovibrionales</taxon>
        <taxon>Desulfovibrionaceae</taxon>
    </lineage>
</organism>
<dbReference type="EMBL" id="CP014206">
    <property type="protein sequence ID" value="AMK10363.1"/>
    <property type="molecule type" value="Genomic_DNA"/>
</dbReference>
<evidence type="ECO:0000313" key="3">
    <source>
        <dbReference type="EMBL" id="TDT89249.1"/>
    </source>
</evidence>
<dbReference type="Proteomes" id="UP000295506">
    <property type="component" value="Unassembled WGS sequence"/>
</dbReference>
<evidence type="ECO:0000313" key="2">
    <source>
        <dbReference type="EMBL" id="AMK10363.1"/>
    </source>
</evidence>
<protein>
    <submittedName>
        <fullName evidence="3">Uncharacterized protein</fullName>
    </submittedName>
</protein>
<dbReference type="OrthoDB" id="5459991at2"/>
<feature type="coiled-coil region" evidence="1">
    <location>
        <begin position="11"/>
        <end position="38"/>
    </location>
</feature>
<gene>
    <name evidence="2" type="ORF">AWY79_04160</name>
    <name evidence="3" type="ORF">EDC59_104242</name>
</gene>
<dbReference type="RefSeq" id="WP_066800694.1">
    <property type="nucleotide sequence ID" value="NZ_CP014206.1"/>
</dbReference>
<evidence type="ECO:0000313" key="4">
    <source>
        <dbReference type="Proteomes" id="UP000055611"/>
    </source>
</evidence>
<accession>A0A126QK13</accession>
<dbReference type="AlphaFoldDB" id="A0A126QK13"/>
<sequence>MTPAEESKSGEKRLSDDINVLEAEVAQLTLELERTKLAVREMMAAEDPKNGVFHHEEIFRLQQDKLRLEVEIQFRTNKINRINLGISDMEPSEGLTNGFLF</sequence>
<reference evidence="2 4" key="1">
    <citation type="journal article" date="2016" name="Front. Microbiol.">
        <title>Genome Sequence of the Piezophilic, Mesophilic Sulfate-Reducing Bacterium Desulfovibrio indicus J2T.</title>
        <authorList>
            <person name="Cao J."/>
            <person name="Maignien L."/>
            <person name="Shao Z."/>
            <person name="Alain K."/>
            <person name="Jebbar M."/>
        </authorList>
    </citation>
    <scope>NUCLEOTIDE SEQUENCE [LARGE SCALE GENOMIC DNA]</scope>
    <source>
        <strain evidence="2 4">J2</strain>
    </source>
</reference>
<proteinExistence type="predicted"/>